<dbReference type="PROSITE" id="PS51847">
    <property type="entry name" value="SMP"/>
    <property type="match status" value="1"/>
</dbReference>
<protein>
    <submittedName>
        <fullName evidence="9">C2 domain-containing protein</fullName>
    </submittedName>
</protein>
<dbReference type="InterPro" id="IPR013087">
    <property type="entry name" value="Znf_C2H2_type"/>
</dbReference>
<keyword evidence="5" id="KW-0472">Membrane</keyword>
<evidence type="ECO:0000256" key="2">
    <source>
        <dbReference type="ARBA" id="ARBA00022448"/>
    </source>
</evidence>
<dbReference type="SMART" id="SM00239">
    <property type="entry name" value="C2"/>
    <property type="match status" value="1"/>
</dbReference>
<dbReference type="GO" id="GO:0008289">
    <property type="term" value="F:lipid binding"/>
    <property type="evidence" value="ECO:0007669"/>
    <property type="project" value="UniProtKB-KW"/>
</dbReference>
<dbReference type="PROSITE" id="PS50004">
    <property type="entry name" value="C2"/>
    <property type="match status" value="1"/>
</dbReference>
<dbReference type="GO" id="GO:0006869">
    <property type="term" value="P:lipid transport"/>
    <property type="evidence" value="ECO:0007669"/>
    <property type="project" value="UniProtKB-KW"/>
</dbReference>
<reference evidence="9" key="1">
    <citation type="submission" date="2019-09" db="EMBL/GenBank/DDBJ databases">
        <title>Draft genome information of white flower Hibiscus syriacus.</title>
        <authorList>
            <person name="Kim Y.-M."/>
        </authorList>
    </citation>
    <scope>NUCLEOTIDE SEQUENCE [LARGE SCALE GENOMIC DNA]</scope>
    <source>
        <strain evidence="9">YM2019G1</strain>
    </source>
</reference>
<keyword evidence="2" id="KW-0813">Transport</keyword>
<dbReference type="InterPro" id="IPR031468">
    <property type="entry name" value="SMP_LBD"/>
</dbReference>
<feature type="domain" description="SMP-LTD" evidence="8">
    <location>
        <begin position="156"/>
        <end position="350"/>
    </location>
</feature>
<keyword evidence="3" id="KW-0445">Lipid transport</keyword>
<dbReference type="Gene3D" id="2.60.40.150">
    <property type="entry name" value="C2 domain"/>
    <property type="match status" value="1"/>
</dbReference>
<dbReference type="InterPro" id="IPR035892">
    <property type="entry name" value="C2_domain_sf"/>
</dbReference>
<feature type="compositionally biased region" description="Low complexity" evidence="6">
    <location>
        <begin position="666"/>
        <end position="679"/>
    </location>
</feature>
<accession>A0A6A2WKX3</accession>
<dbReference type="GO" id="GO:0016020">
    <property type="term" value="C:membrane"/>
    <property type="evidence" value="ECO:0007669"/>
    <property type="project" value="UniProtKB-SubCell"/>
</dbReference>
<evidence type="ECO:0000256" key="6">
    <source>
        <dbReference type="SAM" id="MobiDB-lite"/>
    </source>
</evidence>
<dbReference type="Pfam" id="PF00168">
    <property type="entry name" value="C2"/>
    <property type="match status" value="1"/>
</dbReference>
<keyword evidence="4" id="KW-0446">Lipid-binding</keyword>
<evidence type="ECO:0000256" key="1">
    <source>
        <dbReference type="ARBA" id="ARBA00004370"/>
    </source>
</evidence>
<dbReference type="PROSITE" id="PS00028">
    <property type="entry name" value="ZINC_FINGER_C2H2_1"/>
    <property type="match status" value="1"/>
</dbReference>
<dbReference type="CDD" id="cd21669">
    <property type="entry name" value="SMP_SF"/>
    <property type="match status" value="1"/>
</dbReference>
<sequence>MFTGLDLHQMSLSLHCSSSSAVYGPEFTNEVWYTVFNLPKALNLVCSACGKPCRSKTESDLHTKRTGHTEFVDKTLEAAKSISLEVPKMKVKAQELRERARKKKEMKANKKNERKHRTSDSSQTEEGIDTSDSSRTEEDIGTSDSNRTERFIVLSESESVNWLNHATEKIWPICMEQIASQKILLPIIPWFLEKYKPWTAKKVVVQHLYLGRNAPLITEMRVLHQWSDDDDLVLELGLNFLTAEDMSAVLAVKLRKRLGFGMWAKLHITRMHVEAKVLIGMKFVQQWPFLGRLRLCFVEPPYFQMTVKPIFTHGLDVTEVPGIAKWLDKLLSLAFEETLVEPNTCFCLCTPGNWFSVHEKQPPAQVKVEVIEAADMKPSDLNGLADPYVKGQVGSYRFKTKTHKKTLSPKWHEEFMIPIFSWDTPNVLTLEVLDKDHFVDDFLGKCTVNIGDYRGGQRHEIWLPLQNTKMGRAHIAITALEDNTKGSNGAVDVEALSKEDSFKSLPAKASNKGSSSPISSSKSVNLPDHFEPINIEGQQETGIWFHCPGSEVLQTWEPRKGKARSIETEIHGVSNDSLGINLSAGSLSPKSDHSSSPDAKRNRVKHGLQKKRVVFYRRKSDRQSGSLEEVFQFPDVNLKAVDDKEVLEKLIPDENLLGHSTDKISNEGSLSTTESSSESPSKIRCMASFLKRAEKSARRIKCVLSNKGRKSRESSIFNEDFVIGLESSADEYESSLGVKE</sequence>
<keyword evidence="10" id="KW-1185">Reference proteome</keyword>
<comment type="caution">
    <text evidence="9">The sequence shown here is derived from an EMBL/GenBank/DDBJ whole genome shotgun (WGS) entry which is preliminary data.</text>
</comment>
<feature type="compositionally biased region" description="Basic and acidic residues" evidence="6">
    <location>
        <begin position="590"/>
        <end position="601"/>
    </location>
</feature>
<dbReference type="InterPro" id="IPR052847">
    <property type="entry name" value="Ext_Synaptotagmin/KAHRP-like"/>
</dbReference>
<evidence type="ECO:0000256" key="4">
    <source>
        <dbReference type="ARBA" id="ARBA00023121"/>
    </source>
</evidence>
<dbReference type="AlphaFoldDB" id="A0A6A2WKX3"/>
<feature type="region of interest" description="Disordered" evidence="6">
    <location>
        <begin position="658"/>
        <end position="679"/>
    </location>
</feature>
<dbReference type="SUPFAM" id="SSF49562">
    <property type="entry name" value="C2 domain (Calcium/lipid-binding domain, CaLB)"/>
    <property type="match status" value="1"/>
</dbReference>
<feature type="domain" description="C2" evidence="7">
    <location>
        <begin position="349"/>
        <end position="463"/>
    </location>
</feature>
<dbReference type="PANTHER" id="PTHR47042">
    <property type="entry name" value="C2 DOMAIN-CONTAINING PROTEIN-LIKE"/>
    <property type="match status" value="1"/>
</dbReference>
<organism evidence="9 10">
    <name type="scientific">Hibiscus syriacus</name>
    <name type="common">Rose of Sharon</name>
    <dbReference type="NCBI Taxonomy" id="106335"/>
    <lineage>
        <taxon>Eukaryota</taxon>
        <taxon>Viridiplantae</taxon>
        <taxon>Streptophyta</taxon>
        <taxon>Embryophyta</taxon>
        <taxon>Tracheophyta</taxon>
        <taxon>Spermatophyta</taxon>
        <taxon>Magnoliopsida</taxon>
        <taxon>eudicotyledons</taxon>
        <taxon>Gunneridae</taxon>
        <taxon>Pentapetalae</taxon>
        <taxon>rosids</taxon>
        <taxon>malvids</taxon>
        <taxon>Malvales</taxon>
        <taxon>Malvaceae</taxon>
        <taxon>Malvoideae</taxon>
        <taxon>Hibiscus</taxon>
    </lineage>
</organism>
<evidence type="ECO:0000256" key="5">
    <source>
        <dbReference type="ARBA" id="ARBA00023136"/>
    </source>
</evidence>
<dbReference type="InterPro" id="IPR000008">
    <property type="entry name" value="C2_dom"/>
</dbReference>
<feature type="region of interest" description="Disordered" evidence="6">
    <location>
        <begin position="504"/>
        <end position="525"/>
    </location>
</feature>
<feature type="region of interest" description="Disordered" evidence="6">
    <location>
        <begin position="97"/>
        <end position="144"/>
    </location>
</feature>
<evidence type="ECO:0000313" key="10">
    <source>
        <dbReference type="Proteomes" id="UP000436088"/>
    </source>
</evidence>
<evidence type="ECO:0000256" key="3">
    <source>
        <dbReference type="ARBA" id="ARBA00023055"/>
    </source>
</evidence>
<dbReference type="EMBL" id="VEPZ02001788">
    <property type="protein sequence ID" value="KAE8653820.1"/>
    <property type="molecule type" value="Genomic_DNA"/>
</dbReference>
<evidence type="ECO:0000313" key="9">
    <source>
        <dbReference type="EMBL" id="KAE8653820.1"/>
    </source>
</evidence>
<dbReference type="CDD" id="cd00030">
    <property type="entry name" value="C2"/>
    <property type="match status" value="1"/>
</dbReference>
<dbReference type="Proteomes" id="UP000436088">
    <property type="component" value="Unassembled WGS sequence"/>
</dbReference>
<proteinExistence type="predicted"/>
<gene>
    <name evidence="9" type="ORF">F3Y22_tig00117056pilonHSYRG00259</name>
</gene>
<evidence type="ECO:0000259" key="7">
    <source>
        <dbReference type="PROSITE" id="PS50004"/>
    </source>
</evidence>
<evidence type="ECO:0000259" key="8">
    <source>
        <dbReference type="PROSITE" id="PS51847"/>
    </source>
</evidence>
<name>A0A6A2WKX3_HIBSY</name>
<feature type="region of interest" description="Disordered" evidence="6">
    <location>
        <begin position="577"/>
        <end position="605"/>
    </location>
</feature>
<feature type="compositionally biased region" description="Polar residues" evidence="6">
    <location>
        <begin position="120"/>
        <end position="131"/>
    </location>
</feature>
<comment type="subcellular location">
    <subcellularLocation>
        <location evidence="1">Membrane</location>
    </subcellularLocation>
</comment>
<dbReference type="PANTHER" id="PTHR47042:SF4">
    <property type="entry name" value="OS02G0313700 PROTEIN"/>
    <property type="match status" value="1"/>
</dbReference>
<feature type="compositionally biased region" description="Low complexity" evidence="6">
    <location>
        <begin position="508"/>
        <end position="523"/>
    </location>
</feature>